<dbReference type="AlphaFoldDB" id="A0A6P8GTD7"/>
<feature type="region of interest" description="Disordered" evidence="4">
    <location>
        <begin position="532"/>
        <end position="554"/>
    </location>
</feature>
<organism evidence="6 7">
    <name type="scientific">Clupea harengus</name>
    <name type="common">Atlantic herring</name>
    <dbReference type="NCBI Taxonomy" id="7950"/>
    <lineage>
        <taxon>Eukaryota</taxon>
        <taxon>Metazoa</taxon>
        <taxon>Chordata</taxon>
        <taxon>Craniata</taxon>
        <taxon>Vertebrata</taxon>
        <taxon>Euteleostomi</taxon>
        <taxon>Actinopterygii</taxon>
        <taxon>Neopterygii</taxon>
        <taxon>Teleostei</taxon>
        <taxon>Clupei</taxon>
        <taxon>Clupeiformes</taxon>
        <taxon>Clupeoidei</taxon>
        <taxon>Clupeidae</taxon>
        <taxon>Clupea</taxon>
    </lineage>
</organism>
<proteinExistence type="predicted"/>
<evidence type="ECO:0000313" key="7">
    <source>
        <dbReference type="RefSeq" id="XP_031441141.1"/>
    </source>
</evidence>
<dbReference type="GO" id="GO:0043123">
    <property type="term" value="P:positive regulation of canonical NF-kappaB signal transduction"/>
    <property type="evidence" value="ECO:0007669"/>
    <property type="project" value="TreeGrafter"/>
</dbReference>
<dbReference type="GO" id="GO:0042981">
    <property type="term" value="P:regulation of apoptotic process"/>
    <property type="evidence" value="ECO:0007669"/>
    <property type="project" value="InterPro"/>
</dbReference>
<name>A0A6P8GTD7_CLUHA</name>
<gene>
    <name evidence="7" type="primary">card9</name>
</gene>
<dbReference type="GO" id="GO:0050700">
    <property type="term" value="F:CARD domain binding"/>
    <property type="evidence" value="ECO:0007669"/>
    <property type="project" value="TreeGrafter"/>
</dbReference>
<reference evidence="7" key="1">
    <citation type="submission" date="2025-08" db="UniProtKB">
        <authorList>
            <consortium name="RefSeq"/>
        </authorList>
    </citation>
    <scope>IDENTIFICATION</scope>
</reference>
<keyword evidence="6" id="KW-1185">Reference proteome</keyword>
<feature type="coiled-coil region" evidence="3">
    <location>
        <begin position="124"/>
        <end position="234"/>
    </location>
</feature>
<dbReference type="GO" id="GO:0005737">
    <property type="term" value="C:cytoplasm"/>
    <property type="evidence" value="ECO:0007669"/>
    <property type="project" value="TreeGrafter"/>
</dbReference>
<accession>A0A6P8GTD7</accession>
<feature type="coiled-coil region" evidence="3">
    <location>
        <begin position="306"/>
        <end position="413"/>
    </location>
</feature>
<protein>
    <submittedName>
        <fullName evidence="7">Caspase recruitment domain-containing protein 9 isoform X1</fullName>
    </submittedName>
</protein>
<sequence>MTDDMSVLDLDEDCWSQLEDYRLLLIKTIEPTRITPYLRQCRVLSSEDEEQIYNDPSLVIRRRKVGVLLDILQRTGIKGYTAFLESLELDYPQLYQKITGKEPARVFSILVDTVGESGLTQYLMSEVTRLQKQVEEEHRRLQEASKRVATLDDTVRQQEVRERELQKQQERVRRLREDRDRLWDEARQLKDENYSLMHDLTRLSEEKNSALMSNRDLQLSIEKLKHSLMNAESDSKIQRKRTITLKNAIELRPSPDTIWKLQTQNDLLTARIQELEDSRQVEHEPPEPDEQEISRQVMEDYKQHACTQYQELVNSLNTLRRELQEAEQLRSKYLEEKEVLELKCTMLRKDSKMYHDRMEDILKQMEQVINERNKAMSTREEYHKEISQSLQEKDEYRKQIRELGERCDEVQVQLLRAQGKVLSLQTQLRRQNCPYQASDVEDSSLASSYELRSQTSEEECLTKAKKESQSQASGERNVCGAIPDGGGGLPSDKSTNEDTEKILKEDELPTSCRPRANFYYRRKRALRTKTAAKVNAPCELDNTSGSDNTDTDGL</sequence>
<feature type="region of interest" description="Disordered" evidence="4">
    <location>
        <begin position="465"/>
        <end position="500"/>
    </location>
</feature>
<dbReference type="SUPFAM" id="SSF47986">
    <property type="entry name" value="DEATH domain"/>
    <property type="match status" value="1"/>
</dbReference>
<dbReference type="GeneID" id="105904328"/>
<dbReference type="CTD" id="64170"/>
<dbReference type="OrthoDB" id="8868836at2759"/>
<dbReference type="FunFam" id="1.10.533.10:FF:000003">
    <property type="entry name" value="Caspase recruitment domain family, member 11"/>
    <property type="match status" value="1"/>
</dbReference>
<evidence type="ECO:0000313" key="6">
    <source>
        <dbReference type="Proteomes" id="UP000515152"/>
    </source>
</evidence>
<dbReference type="PROSITE" id="PS50209">
    <property type="entry name" value="CARD"/>
    <property type="match status" value="1"/>
</dbReference>
<dbReference type="Proteomes" id="UP000515152">
    <property type="component" value="Chromosome 18"/>
</dbReference>
<dbReference type="Pfam" id="PF00619">
    <property type="entry name" value="CARD"/>
    <property type="match status" value="1"/>
</dbReference>
<dbReference type="PANTHER" id="PTHR14559:SF3">
    <property type="entry name" value="CASPASE RECRUITMENT DOMAIN-CONTAINING PROTEIN 9"/>
    <property type="match status" value="1"/>
</dbReference>
<dbReference type="InterPro" id="IPR001315">
    <property type="entry name" value="CARD"/>
</dbReference>
<evidence type="ECO:0000256" key="4">
    <source>
        <dbReference type="SAM" id="MobiDB-lite"/>
    </source>
</evidence>
<keyword evidence="2 3" id="KW-0175">Coiled coil</keyword>
<evidence type="ECO:0000259" key="5">
    <source>
        <dbReference type="PROSITE" id="PS50209"/>
    </source>
</evidence>
<dbReference type="KEGG" id="char:105904328"/>
<evidence type="ECO:0000256" key="2">
    <source>
        <dbReference type="ARBA" id="ARBA00023054"/>
    </source>
</evidence>
<dbReference type="Gene3D" id="1.10.533.10">
    <property type="entry name" value="Death Domain, Fas"/>
    <property type="match status" value="1"/>
</dbReference>
<dbReference type="InterPro" id="IPR011029">
    <property type="entry name" value="DEATH-like_dom_sf"/>
</dbReference>
<evidence type="ECO:0000256" key="3">
    <source>
        <dbReference type="SAM" id="Coils"/>
    </source>
</evidence>
<dbReference type="RefSeq" id="XP_031441141.1">
    <property type="nucleotide sequence ID" value="XM_031585281.1"/>
</dbReference>
<dbReference type="PANTHER" id="PTHR14559">
    <property type="entry name" value="CASPASE RECRUITMENT DOMAIN FAMILY"/>
    <property type="match status" value="1"/>
</dbReference>
<evidence type="ECO:0000256" key="1">
    <source>
        <dbReference type="ARBA" id="ARBA00022553"/>
    </source>
</evidence>
<keyword evidence="1" id="KW-0597">Phosphoprotein</keyword>
<feature type="domain" description="CARD" evidence="5">
    <location>
        <begin position="10"/>
        <end position="102"/>
    </location>
</feature>